<dbReference type="EMBL" id="JABAHT010000055">
    <property type="protein sequence ID" value="KAF4667370.1"/>
    <property type="molecule type" value="Genomic_DNA"/>
</dbReference>
<evidence type="ECO:0000313" key="3">
    <source>
        <dbReference type="Proteomes" id="UP000570595"/>
    </source>
</evidence>
<evidence type="ECO:0000313" key="4">
    <source>
        <dbReference type="Proteomes" id="UP000572268"/>
    </source>
</evidence>
<protein>
    <submittedName>
        <fullName evidence="2">Uncharacterized protein</fullName>
    </submittedName>
</protein>
<dbReference type="EMBL" id="JABANN010000055">
    <property type="protein sequence ID" value="KAF4673222.1"/>
    <property type="molecule type" value="Genomic_DNA"/>
</dbReference>
<proteinExistence type="predicted"/>
<organism evidence="2 4">
    <name type="scientific">Perkinsus olseni</name>
    <name type="common">Perkinsus atlanticus</name>
    <dbReference type="NCBI Taxonomy" id="32597"/>
    <lineage>
        <taxon>Eukaryota</taxon>
        <taxon>Sar</taxon>
        <taxon>Alveolata</taxon>
        <taxon>Perkinsozoa</taxon>
        <taxon>Perkinsea</taxon>
        <taxon>Perkinsida</taxon>
        <taxon>Perkinsidae</taxon>
        <taxon>Perkinsus</taxon>
    </lineage>
</organism>
<reference evidence="3 4" key="1">
    <citation type="submission" date="2020-04" db="EMBL/GenBank/DDBJ databases">
        <title>Perkinsus olseni comparative genomics.</title>
        <authorList>
            <person name="Bogema D.R."/>
        </authorList>
    </citation>
    <scope>NUCLEOTIDE SEQUENCE [LARGE SCALE GENOMIC DNA]</scope>
    <source>
        <strain evidence="1">ATCC PRA-179</strain>
        <strain evidence="2">ATCC PRA-31</strain>
    </source>
</reference>
<dbReference type="Proteomes" id="UP000570595">
    <property type="component" value="Unassembled WGS sequence"/>
</dbReference>
<evidence type="ECO:0000313" key="1">
    <source>
        <dbReference type="EMBL" id="KAF4667370.1"/>
    </source>
</evidence>
<sequence length="226" mass="25681">VHEAAFLESVHNLFHWPLCPLRYVPLHGEGRVSDSIRDRQRLRSFYGGDDPDGGGATYTVAYIGGLLGAENSEVDLAHCSSCWTTAWFLQRPLSSGRSPHTPSLRQLHPYILRSNLLPRRLCYLPLLHSGSRQSRPPPSRCPPDYNLSRVGLNPFTAQLPACLRFPSWSPSRLALLCLYCSRIHQRRFVFGIPTLFRPSYKGSDTKWNRLCPTVLQRLTRQIVDDT</sequence>
<comment type="caution">
    <text evidence="2">The sequence shown here is derived from an EMBL/GenBank/DDBJ whole genome shotgun (WGS) entry which is preliminary data.</text>
</comment>
<gene>
    <name evidence="2" type="ORF">FOL46_007620</name>
    <name evidence="1" type="ORF">FOZ61_008383</name>
</gene>
<dbReference type="Proteomes" id="UP000572268">
    <property type="component" value="Unassembled WGS sequence"/>
</dbReference>
<accession>A0A7J6MNS9</accession>
<name>A0A7J6MNS9_PEROL</name>
<feature type="non-terminal residue" evidence="2">
    <location>
        <position position="1"/>
    </location>
</feature>
<dbReference type="AlphaFoldDB" id="A0A7J6MNS9"/>
<evidence type="ECO:0000313" key="2">
    <source>
        <dbReference type="EMBL" id="KAF4673222.1"/>
    </source>
</evidence>